<dbReference type="AlphaFoldDB" id="A0A846HIY4"/>
<dbReference type="Proteomes" id="UP000031549">
    <property type="component" value="Unassembled WGS sequence"/>
</dbReference>
<keyword evidence="2" id="KW-1185">Reference proteome</keyword>
<evidence type="ECO:0000313" key="1">
    <source>
        <dbReference type="EMBL" id="NEU76839.1"/>
    </source>
</evidence>
<accession>A0A846HIY4</accession>
<organism evidence="1 2">
    <name type="scientific">Hassallia byssoidea VB512170</name>
    <dbReference type="NCBI Taxonomy" id="1304833"/>
    <lineage>
        <taxon>Bacteria</taxon>
        <taxon>Bacillati</taxon>
        <taxon>Cyanobacteriota</taxon>
        <taxon>Cyanophyceae</taxon>
        <taxon>Nostocales</taxon>
        <taxon>Tolypothrichaceae</taxon>
        <taxon>Hassallia</taxon>
    </lineage>
</organism>
<gene>
    <name evidence="1" type="ORF">PI95_031110</name>
</gene>
<reference evidence="1 2" key="1">
    <citation type="journal article" date="2015" name="Genome Announc.">
        <title>Draft Genome Sequence of Cyanobacterium Hassallia byssoidea Strain VB512170, Isolated from Monuments in India.</title>
        <authorList>
            <person name="Singh D."/>
            <person name="Chandrababunaidu M.M."/>
            <person name="Panda A."/>
            <person name="Sen D."/>
            <person name="Bhattacharyya S."/>
            <person name="Adhikary S.P."/>
            <person name="Tripathy S."/>
        </authorList>
    </citation>
    <scope>NUCLEOTIDE SEQUENCE [LARGE SCALE GENOMIC DNA]</scope>
    <source>
        <strain evidence="1 2">VB512170</strain>
    </source>
</reference>
<protein>
    <submittedName>
        <fullName evidence="1">Uncharacterized protein</fullName>
    </submittedName>
</protein>
<comment type="caution">
    <text evidence="1">The sequence shown here is derived from an EMBL/GenBank/DDBJ whole genome shotgun (WGS) entry which is preliminary data.</text>
</comment>
<name>A0A846HIY4_9CYAN</name>
<sequence>MMASKSTKTQVVTIDDSAMEEFKVEVFDIRKYNAIFYTIRDLYGKESRRQLGDDFDWKAFKAQFEICFGTPEERRYSVEQLLTFAQMKFNMGKEDLLAYNRKSWEIRNKQEELRAKEQGIPVNGIPF</sequence>
<evidence type="ECO:0000313" key="2">
    <source>
        <dbReference type="Proteomes" id="UP000031549"/>
    </source>
</evidence>
<proteinExistence type="predicted"/>
<dbReference type="EMBL" id="JTCM02000135">
    <property type="protein sequence ID" value="NEU76839.1"/>
    <property type="molecule type" value="Genomic_DNA"/>
</dbReference>